<dbReference type="Gene3D" id="3.30.230.10">
    <property type="match status" value="1"/>
</dbReference>
<dbReference type="NCBIfam" id="TIGR00188">
    <property type="entry name" value="rnpA"/>
    <property type="match status" value="1"/>
</dbReference>
<protein>
    <recommendedName>
        <fullName evidence="7">Ribonuclease P protein component</fullName>
        <ecNumber evidence="7">3.1.26.5</ecNumber>
    </recommendedName>
</protein>
<keyword evidence="6" id="KW-0694">RNA-binding</keyword>
<dbReference type="Proteomes" id="UP000738879">
    <property type="component" value="Unassembled WGS sequence"/>
</dbReference>
<keyword evidence="2" id="KW-0819">tRNA processing</keyword>
<sequence>MQTIKSHQDFERVFTQGKRLNHPLIRMVICDCVSEGDPARVAFAAAKRLGNAVVRNRSKRVLREAARACCLPVEGREIILFATPRTRTASPEDMQAALQSLLRRAHVSTSGLKDGCEGRV</sequence>
<keyword evidence="5 9" id="KW-0378">Hydrolase</keyword>
<dbReference type="InterPro" id="IPR020568">
    <property type="entry name" value="Ribosomal_Su5_D2-typ_SF"/>
</dbReference>
<keyword evidence="4" id="KW-0255">Endonuclease</keyword>
<evidence type="ECO:0000256" key="7">
    <source>
        <dbReference type="NCBIfam" id="TIGR00188"/>
    </source>
</evidence>
<reference evidence="9 10" key="1">
    <citation type="submission" date="2018-08" db="EMBL/GenBank/DDBJ databases">
        <title>A genome reference for cultivated species of the human gut microbiota.</title>
        <authorList>
            <person name="Zou Y."/>
            <person name="Xue W."/>
            <person name="Luo G."/>
        </authorList>
    </citation>
    <scope>NUCLEOTIDE SEQUENCE [LARGE SCALE GENOMIC DNA]</scope>
    <source>
        <strain evidence="9 10">AM30-5LB</strain>
    </source>
</reference>
<dbReference type="InterPro" id="IPR020539">
    <property type="entry name" value="RNase_P_CS"/>
</dbReference>
<evidence type="ECO:0000256" key="4">
    <source>
        <dbReference type="ARBA" id="ARBA00022759"/>
    </source>
</evidence>
<comment type="function">
    <text evidence="1">RNaseP catalyzes the removal of the 5'-leader sequence from pre-tRNA to produce the mature 5'-terminus. It can also cleave other RNA substrates such as 4.5S RNA. The protein component plays an auxiliary but essential role in vivo by binding to the 5'-leader sequence and broadening the substrate specificity of the ribozyme.</text>
</comment>
<evidence type="ECO:0000256" key="1">
    <source>
        <dbReference type="ARBA" id="ARBA00002663"/>
    </source>
</evidence>
<dbReference type="InterPro" id="IPR014721">
    <property type="entry name" value="Ribsml_uS5_D2-typ_fold_subgr"/>
</dbReference>
<evidence type="ECO:0000313" key="10">
    <source>
        <dbReference type="Proteomes" id="UP000286050"/>
    </source>
</evidence>
<comment type="caution">
    <text evidence="9">The sequence shown here is derived from an EMBL/GenBank/DDBJ whole genome shotgun (WGS) entry which is preliminary data.</text>
</comment>
<dbReference type="PANTHER" id="PTHR33992:SF1">
    <property type="entry name" value="RIBONUCLEASE P PROTEIN COMPONENT"/>
    <property type="match status" value="1"/>
</dbReference>
<organism evidence="9 10">
    <name type="scientific">Collinsella intestinalis</name>
    <dbReference type="NCBI Taxonomy" id="147207"/>
    <lineage>
        <taxon>Bacteria</taxon>
        <taxon>Bacillati</taxon>
        <taxon>Actinomycetota</taxon>
        <taxon>Coriobacteriia</taxon>
        <taxon>Coriobacteriales</taxon>
        <taxon>Coriobacteriaceae</taxon>
        <taxon>Collinsella</taxon>
    </lineage>
</organism>
<evidence type="ECO:0000256" key="6">
    <source>
        <dbReference type="ARBA" id="ARBA00022884"/>
    </source>
</evidence>
<reference evidence="8" key="2">
    <citation type="submission" date="2021-02" db="EMBL/GenBank/DDBJ databases">
        <title>Infant gut strain persistence is associated with maternal origin, phylogeny, and functional potential including surface adhesion and iron acquisition.</title>
        <authorList>
            <person name="Lou Y.C."/>
        </authorList>
    </citation>
    <scope>NUCLEOTIDE SEQUENCE</scope>
    <source>
        <strain evidence="8">L3_128_245G1_dasL3_128_245G1_concoct_49</strain>
    </source>
</reference>
<proteinExistence type="predicted"/>
<dbReference type="GO" id="GO:0042781">
    <property type="term" value="F:3'-tRNA processing endoribonuclease activity"/>
    <property type="evidence" value="ECO:0007669"/>
    <property type="project" value="TreeGrafter"/>
</dbReference>
<evidence type="ECO:0000313" key="8">
    <source>
        <dbReference type="EMBL" id="MBS5146516.1"/>
    </source>
</evidence>
<evidence type="ECO:0000313" key="9">
    <source>
        <dbReference type="EMBL" id="RHD55085.1"/>
    </source>
</evidence>
<dbReference type="EMBL" id="JAGZJA010000002">
    <property type="protein sequence ID" value="MBS5146516.1"/>
    <property type="molecule type" value="Genomic_DNA"/>
</dbReference>
<dbReference type="GO" id="GO:0004526">
    <property type="term" value="F:ribonuclease P activity"/>
    <property type="evidence" value="ECO:0007669"/>
    <property type="project" value="UniProtKB-UniRule"/>
</dbReference>
<dbReference type="InterPro" id="IPR000100">
    <property type="entry name" value="RNase_P"/>
</dbReference>
<name>A0A414FVE5_9ACTN</name>
<keyword evidence="3" id="KW-0540">Nuclease</keyword>
<dbReference type="EMBL" id="QSJI01000006">
    <property type="protein sequence ID" value="RHD55085.1"/>
    <property type="molecule type" value="Genomic_DNA"/>
</dbReference>
<evidence type="ECO:0000256" key="3">
    <source>
        <dbReference type="ARBA" id="ARBA00022722"/>
    </source>
</evidence>
<dbReference type="PANTHER" id="PTHR33992">
    <property type="entry name" value="RIBONUCLEASE P PROTEIN COMPONENT"/>
    <property type="match status" value="1"/>
</dbReference>
<dbReference type="GO" id="GO:0030677">
    <property type="term" value="C:ribonuclease P complex"/>
    <property type="evidence" value="ECO:0007669"/>
    <property type="project" value="TreeGrafter"/>
</dbReference>
<dbReference type="GO" id="GO:0000049">
    <property type="term" value="F:tRNA binding"/>
    <property type="evidence" value="ECO:0007669"/>
    <property type="project" value="InterPro"/>
</dbReference>
<dbReference type="PROSITE" id="PS00648">
    <property type="entry name" value="RIBONUCLEASE_P"/>
    <property type="match status" value="1"/>
</dbReference>
<dbReference type="RefSeq" id="WP_118272203.1">
    <property type="nucleotide sequence ID" value="NZ_CAUFFO010000010.1"/>
</dbReference>
<dbReference type="SUPFAM" id="SSF54211">
    <property type="entry name" value="Ribosomal protein S5 domain 2-like"/>
    <property type="match status" value="1"/>
</dbReference>
<gene>
    <name evidence="9" type="primary">rnpA</name>
    <name evidence="9" type="ORF">DW787_06870</name>
    <name evidence="8" type="ORF">KHY67_02250</name>
</gene>
<dbReference type="EC" id="3.1.26.5" evidence="7"/>
<dbReference type="Proteomes" id="UP000286050">
    <property type="component" value="Unassembled WGS sequence"/>
</dbReference>
<evidence type="ECO:0000256" key="2">
    <source>
        <dbReference type="ARBA" id="ARBA00022694"/>
    </source>
</evidence>
<accession>A0A414FVE5</accession>
<dbReference type="AlphaFoldDB" id="A0A414FVE5"/>
<dbReference type="Pfam" id="PF00825">
    <property type="entry name" value="Ribonuclease_P"/>
    <property type="match status" value="1"/>
</dbReference>
<evidence type="ECO:0000256" key="5">
    <source>
        <dbReference type="ARBA" id="ARBA00022801"/>
    </source>
</evidence>